<dbReference type="AlphaFoldDB" id="A0A8J3YXY7"/>
<accession>A0A8J3YXY7</accession>
<organism evidence="1 2">
    <name type="scientific">Virgisporangium aliadipatigenens</name>
    <dbReference type="NCBI Taxonomy" id="741659"/>
    <lineage>
        <taxon>Bacteria</taxon>
        <taxon>Bacillati</taxon>
        <taxon>Actinomycetota</taxon>
        <taxon>Actinomycetes</taxon>
        <taxon>Micromonosporales</taxon>
        <taxon>Micromonosporaceae</taxon>
        <taxon>Virgisporangium</taxon>
    </lineage>
</organism>
<reference evidence="1" key="1">
    <citation type="submission" date="2021-01" db="EMBL/GenBank/DDBJ databases">
        <title>Whole genome shotgun sequence of Virgisporangium aliadipatigenens NBRC 105644.</title>
        <authorList>
            <person name="Komaki H."/>
            <person name="Tamura T."/>
        </authorList>
    </citation>
    <scope>NUCLEOTIDE SEQUENCE</scope>
    <source>
        <strain evidence="1">NBRC 105644</strain>
    </source>
</reference>
<dbReference type="RefSeq" id="WP_203905153.1">
    <property type="nucleotide sequence ID" value="NZ_BOPF01000054.1"/>
</dbReference>
<proteinExistence type="predicted"/>
<dbReference type="Proteomes" id="UP000619260">
    <property type="component" value="Unassembled WGS sequence"/>
</dbReference>
<evidence type="ECO:0008006" key="3">
    <source>
        <dbReference type="Google" id="ProtNLM"/>
    </source>
</evidence>
<sequence>MDLAWPPAWRLAPVPERLPDPVASTGVVTATADRVLCRIPSVGRFMARARGPIDVRPERRATDADVRCFLGVAGTARWLLGGVPTLRGAAVALNGAGVVICGPAAGGTSALTAALALRGHGVLADRVALVTGDPPLLRRTDDEVQLWPDMADALDIPSTVGRVVRPALAKRAYRLGPEPSAVPLRAVVLLPGTEPGPVRLTTVDGAEERSAELHGREWHRRLVAPLLGKPARHTWAASVAGAARVLRFSGRLHDLHPTALAAKVEEAFP</sequence>
<dbReference type="InterPro" id="IPR027417">
    <property type="entry name" value="P-loop_NTPase"/>
</dbReference>
<dbReference type="Gene3D" id="3.40.50.300">
    <property type="entry name" value="P-loop containing nucleotide triphosphate hydrolases"/>
    <property type="match status" value="1"/>
</dbReference>
<protein>
    <recommendedName>
        <fullName evidence="3">Serine kinase</fullName>
    </recommendedName>
</protein>
<keyword evidence="2" id="KW-1185">Reference proteome</keyword>
<gene>
    <name evidence="1" type="ORF">Val02_86410</name>
</gene>
<dbReference type="EMBL" id="BOPF01000054">
    <property type="protein sequence ID" value="GIJ51755.1"/>
    <property type="molecule type" value="Genomic_DNA"/>
</dbReference>
<evidence type="ECO:0000313" key="2">
    <source>
        <dbReference type="Proteomes" id="UP000619260"/>
    </source>
</evidence>
<comment type="caution">
    <text evidence="1">The sequence shown here is derived from an EMBL/GenBank/DDBJ whole genome shotgun (WGS) entry which is preliminary data.</text>
</comment>
<evidence type="ECO:0000313" key="1">
    <source>
        <dbReference type="EMBL" id="GIJ51755.1"/>
    </source>
</evidence>
<name>A0A8J3YXY7_9ACTN</name>